<dbReference type="UniPathway" id="UPA00275">
    <property type="reaction ID" value="UER00401"/>
</dbReference>
<feature type="binding site" evidence="16">
    <location>
        <position position="88"/>
    </location>
    <ligand>
        <name>Zn(2+)</name>
        <dbReference type="ChEBI" id="CHEBI:29105"/>
        <note>catalytic</note>
    </ligand>
</feature>
<comment type="pathway">
    <text evidence="3 13">Cofactor biosynthesis; riboflavin biosynthesis; 5-amino-6-(D-ribitylamino)uracil from GTP: step 3/4.</text>
</comment>
<keyword evidence="19" id="KW-1185">Reference proteome</keyword>
<dbReference type="InterPro" id="IPR002125">
    <property type="entry name" value="CMP_dCMP_dom"/>
</dbReference>
<feature type="binding site" evidence="15">
    <location>
        <position position="200"/>
    </location>
    <ligand>
        <name>NADP(+)</name>
        <dbReference type="ChEBI" id="CHEBI:58349"/>
    </ligand>
</feature>
<keyword evidence="12" id="KW-0511">Multifunctional enzyme</keyword>
<feature type="domain" description="CMP/dCMP-type deaminase" evidence="17">
    <location>
        <begin position="5"/>
        <end position="127"/>
    </location>
</feature>
<dbReference type="GO" id="GO:0009231">
    <property type="term" value="P:riboflavin biosynthetic process"/>
    <property type="evidence" value="ECO:0007669"/>
    <property type="project" value="UniProtKB-UniPathway"/>
</dbReference>
<protein>
    <recommendedName>
        <fullName evidence="13">Riboflavin biosynthesis protein RibD</fullName>
    </recommendedName>
    <domain>
        <recommendedName>
            <fullName evidence="13">Diaminohydroxyphosphoribosylaminopyrimidine deaminase</fullName>
            <shortName evidence="13">DRAP deaminase</shortName>
            <ecNumber evidence="13">3.5.4.26</ecNumber>
        </recommendedName>
        <alternativeName>
            <fullName evidence="13">Riboflavin-specific deaminase</fullName>
        </alternativeName>
    </domain>
    <domain>
        <recommendedName>
            <fullName evidence="13">5-amino-6-(5-phosphoribosylamino)uracil reductase</fullName>
            <ecNumber evidence="13">1.1.1.193</ecNumber>
        </recommendedName>
        <alternativeName>
            <fullName evidence="13">HTP reductase</fullName>
        </alternativeName>
    </domain>
</protein>
<dbReference type="FunFam" id="3.40.140.10:FF:000025">
    <property type="entry name" value="Riboflavin biosynthesis protein RibD"/>
    <property type="match status" value="1"/>
</dbReference>
<gene>
    <name evidence="18" type="ORF">SAMN04488540_10438</name>
</gene>
<evidence type="ECO:0000256" key="1">
    <source>
        <dbReference type="ARBA" id="ARBA00002151"/>
    </source>
</evidence>
<evidence type="ECO:0000256" key="6">
    <source>
        <dbReference type="ARBA" id="ARBA00022619"/>
    </source>
</evidence>
<evidence type="ECO:0000256" key="8">
    <source>
        <dbReference type="ARBA" id="ARBA00022801"/>
    </source>
</evidence>
<evidence type="ECO:0000259" key="17">
    <source>
        <dbReference type="PROSITE" id="PS51747"/>
    </source>
</evidence>
<evidence type="ECO:0000256" key="13">
    <source>
        <dbReference type="PIRNR" id="PIRNR006769"/>
    </source>
</evidence>
<dbReference type="Pfam" id="PF01872">
    <property type="entry name" value="RibD_C"/>
    <property type="match status" value="1"/>
</dbReference>
<feature type="binding site" evidence="15">
    <location>
        <position position="204"/>
    </location>
    <ligand>
        <name>NADP(+)</name>
        <dbReference type="ChEBI" id="CHEBI:58349"/>
    </ligand>
</feature>
<accession>A0A1G8PPB9</accession>
<evidence type="ECO:0000256" key="11">
    <source>
        <dbReference type="ARBA" id="ARBA00023002"/>
    </source>
</evidence>
<dbReference type="GO" id="GO:0008835">
    <property type="term" value="F:diaminohydroxyphosphoribosylaminopyrimidine deaminase activity"/>
    <property type="evidence" value="ECO:0007669"/>
    <property type="project" value="UniProtKB-EC"/>
</dbReference>
<evidence type="ECO:0000256" key="7">
    <source>
        <dbReference type="ARBA" id="ARBA00022723"/>
    </source>
</evidence>
<feature type="binding site" evidence="15">
    <location>
        <position position="172"/>
    </location>
    <ligand>
        <name>substrate</name>
    </ligand>
</feature>
<feature type="binding site" evidence="16">
    <location>
        <position position="79"/>
    </location>
    <ligand>
        <name>Zn(2+)</name>
        <dbReference type="ChEBI" id="CHEBI:29105"/>
        <note>catalytic</note>
    </ligand>
</feature>
<reference evidence="19" key="1">
    <citation type="submission" date="2016-10" db="EMBL/GenBank/DDBJ databases">
        <authorList>
            <person name="Varghese N."/>
            <person name="Submissions S."/>
        </authorList>
    </citation>
    <scope>NUCLEOTIDE SEQUENCE [LARGE SCALE GENOMIC DNA]</scope>
    <source>
        <strain evidence="19">DSM 23317</strain>
    </source>
</reference>
<feature type="binding site" evidence="15">
    <location>
        <begin position="302"/>
        <end position="308"/>
    </location>
    <ligand>
        <name>NADP(+)</name>
        <dbReference type="ChEBI" id="CHEBI:58349"/>
    </ligand>
</feature>
<sequence>MNGSQHDYSFMRRAIELARRGRFTTRPNPAVGCVLVRDGDIVGEGFHPKAGEPHAEVFALRQAGKRARGATAYVTLEPCSHYGRTPPCAEALIKAGVSRVVAAMVDPNPQVAGRGLSMIKQAGIEVVSGVLEAQARQLNPGFISRMSRGRPYIRIKLAASMDGRTALANGESKWITGADARRDVQRMRLSHGAVITGAGTVLADNPSMNVRPEQLPGSVDLPAHWSQPLRVVIDGQARLRPGLQLTEIESPVLLASTQGYPCDWPEHVACWQGPAVAGKVDLHALMAELSQRQINTLMVEAGATLAGAFVQAGLWDEIILYQAPKMMGSDGHGVLNLPQLTAMSQVPEFQFKDVRRVGADLRLTLVRAES</sequence>
<dbReference type="AlphaFoldDB" id="A0A1G8PPB9"/>
<dbReference type="InterPro" id="IPR004794">
    <property type="entry name" value="Eubact_RibD"/>
</dbReference>
<organism evidence="18 19">
    <name type="scientific">Ferrimonas sediminum</name>
    <dbReference type="NCBI Taxonomy" id="718193"/>
    <lineage>
        <taxon>Bacteria</taxon>
        <taxon>Pseudomonadati</taxon>
        <taxon>Pseudomonadota</taxon>
        <taxon>Gammaproteobacteria</taxon>
        <taxon>Alteromonadales</taxon>
        <taxon>Ferrimonadaceae</taxon>
        <taxon>Ferrimonas</taxon>
    </lineage>
</organism>
<evidence type="ECO:0000256" key="12">
    <source>
        <dbReference type="ARBA" id="ARBA00023268"/>
    </source>
</evidence>
<dbReference type="PANTHER" id="PTHR38011:SF7">
    <property type="entry name" value="2,5-DIAMINO-6-RIBOSYLAMINO-4(3H)-PYRIMIDINONE 5'-PHOSPHATE REDUCTASE"/>
    <property type="match status" value="1"/>
</dbReference>
<dbReference type="RefSeq" id="WP_176819209.1">
    <property type="nucleotide sequence ID" value="NZ_FNEM01000004.1"/>
</dbReference>
<feature type="binding site" evidence="15">
    <location>
        <position position="174"/>
    </location>
    <ligand>
        <name>NADP(+)</name>
        <dbReference type="ChEBI" id="CHEBI:58349"/>
    </ligand>
</feature>
<keyword evidence="11 13" id="KW-0560">Oxidoreductase</keyword>
<evidence type="ECO:0000256" key="16">
    <source>
        <dbReference type="PIRSR" id="PIRSR006769-3"/>
    </source>
</evidence>
<feature type="binding site" evidence="15">
    <location>
        <position position="158"/>
    </location>
    <ligand>
        <name>NADP(+)</name>
        <dbReference type="ChEBI" id="CHEBI:58349"/>
    </ligand>
</feature>
<keyword evidence="9 13" id="KW-0862">Zinc</keyword>
<feature type="binding site" evidence="16">
    <location>
        <position position="54"/>
    </location>
    <ligand>
        <name>Zn(2+)</name>
        <dbReference type="ChEBI" id="CHEBI:29105"/>
        <note>catalytic</note>
    </ligand>
</feature>
<dbReference type="Gene3D" id="3.40.140.10">
    <property type="entry name" value="Cytidine Deaminase, domain 2"/>
    <property type="match status" value="1"/>
</dbReference>
<dbReference type="EMBL" id="FNEM01000004">
    <property type="protein sequence ID" value="SDI94293.1"/>
    <property type="molecule type" value="Genomic_DNA"/>
</dbReference>
<evidence type="ECO:0000256" key="5">
    <source>
        <dbReference type="ARBA" id="ARBA00007417"/>
    </source>
</evidence>
<dbReference type="Gene3D" id="3.40.430.10">
    <property type="entry name" value="Dihydrofolate Reductase, subunit A"/>
    <property type="match status" value="1"/>
</dbReference>
<dbReference type="InterPro" id="IPR050765">
    <property type="entry name" value="Riboflavin_Biosynth_HTPR"/>
</dbReference>
<comment type="similarity">
    <text evidence="5 13">In the C-terminal section; belongs to the HTP reductase family.</text>
</comment>
<comment type="function">
    <text evidence="1 13">Converts 2,5-diamino-6-(ribosylamino)-4(3h)-pyrimidinone 5'-phosphate into 5-amino-6-(ribosylamino)-2,4(1h,3h)-pyrimidinedione 5'-phosphate.</text>
</comment>
<keyword evidence="8 13" id="KW-0378">Hydrolase</keyword>
<dbReference type="PROSITE" id="PS00903">
    <property type="entry name" value="CYT_DCMP_DEAMINASES_1"/>
    <property type="match status" value="1"/>
</dbReference>
<comment type="catalytic activity">
    <reaction evidence="13">
        <text>2,5-diamino-6-hydroxy-4-(5-phosphoribosylamino)-pyrimidine + H2O + H(+) = 5-amino-6-(5-phospho-D-ribosylamino)uracil + NH4(+)</text>
        <dbReference type="Rhea" id="RHEA:21868"/>
        <dbReference type="ChEBI" id="CHEBI:15377"/>
        <dbReference type="ChEBI" id="CHEBI:15378"/>
        <dbReference type="ChEBI" id="CHEBI:28938"/>
        <dbReference type="ChEBI" id="CHEBI:58453"/>
        <dbReference type="ChEBI" id="CHEBI:58614"/>
        <dbReference type="EC" id="3.5.4.26"/>
    </reaction>
</comment>
<evidence type="ECO:0000256" key="15">
    <source>
        <dbReference type="PIRSR" id="PIRSR006769-2"/>
    </source>
</evidence>
<evidence type="ECO:0000256" key="9">
    <source>
        <dbReference type="ARBA" id="ARBA00022833"/>
    </source>
</evidence>
<comment type="catalytic activity">
    <reaction evidence="13">
        <text>5-amino-6-(5-phospho-D-ribitylamino)uracil + NADP(+) = 5-amino-6-(5-phospho-D-ribosylamino)uracil + NADPH + H(+)</text>
        <dbReference type="Rhea" id="RHEA:17845"/>
        <dbReference type="ChEBI" id="CHEBI:15378"/>
        <dbReference type="ChEBI" id="CHEBI:57783"/>
        <dbReference type="ChEBI" id="CHEBI:58349"/>
        <dbReference type="ChEBI" id="CHEBI:58421"/>
        <dbReference type="ChEBI" id="CHEBI:58453"/>
        <dbReference type="EC" id="1.1.1.193"/>
    </reaction>
</comment>
<evidence type="ECO:0000313" key="19">
    <source>
        <dbReference type="Proteomes" id="UP000199527"/>
    </source>
</evidence>
<feature type="binding site" evidence="15">
    <location>
        <position position="300"/>
    </location>
    <ligand>
        <name>substrate</name>
    </ligand>
</feature>
<dbReference type="PROSITE" id="PS51747">
    <property type="entry name" value="CYT_DCMP_DEAMINASES_2"/>
    <property type="match status" value="1"/>
</dbReference>
<dbReference type="SUPFAM" id="SSF53597">
    <property type="entry name" value="Dihydrofolate reductase-like"/>
    <property type="match status" value="1"/>
</dbReference>
<dbReference type="InterPro" id="IPR011549">
    <property type="entry name" value="RibD_C"/>
</dbReference>
<comment type="cofactor">
    <cofactor evidence="13 16">
        <name>Zn(2+)</name>
        <dbReference type="ChEBI" id="CHEBI:29105"/>
    </cofactor>
    <text evidence="13 16">Binds 1 zinc ion.</text>
</comment>
<evidence type="ECO:0000313" key="18">
    <source>
        <dbReference type="EMBL" id="SDI94293.1"/>
    </source>
</evidence>
<keyword evidence="6 13" id="KW-0686">Riboflavin biosynthesis</keyword>
<evidence type="ECO:0000256" key="3">
    <source>
        <dbReference type="ARBA" id="ARBA00004910"/>
    </source>
</evidence>
<feature type="active site" description="Proton donor" evidence="14">
    <location>
        <position position="56"/>
    </location>
</feature>
<dbReference type="GO" id="GO:0008703">
    <property type="term" value="F:5-amino-6-(5-phosphoribosylamino)uracil reductase activity"/>
    <property type="evidence" value="ECO:0007669"/>
    <property type="project" value="UniProtKB-EC"/>
</dbReference>
<dbReference type="EC" id="1.1.1.193" evidence="13"/>
<dbReference type="GO" id="GO:0050661">
    <property type="term" value="F:NADP binding"/>
    <property type="evidence" value="ECO:0007669"/>
    <property type="project" value="InterPro"/>
</dbReference>
<evidence type="ECO:0000256" key="10">
    <source>
        <dbReference type="ARBA" id="ARBA00022857"/>
    </source>
</evidence>
<dbReference type="Proteomes" id="UP000199527">
    <property type="component" value="Unassembled WGS sequence"/>
</dbReference>
<dbReference type="SUPFAM" id="SSF53927">
    <property type="entry name" value="Cytidine deaminase-like"/>
    <property type="match status" value="1"/>
</dbReference>
<dbReference type="CDD" id="cd01284">
    <property type="entry name" value="Riboflavin_deaminase-reductase"/>
    <property type="match status" value="1"/>
</dbReference>
<dbReference type="GO" id="GO:0008270">
    <property type="term" value="F:zinc ion binding"/>
    <property type="evidence" value="ECO:0007669"/>
    <property type="project" value="InterPro"/>
</dbReference>
<dbReference type="NCBIfam" id="TIGR00326">
    <property type="entry name" value="eubact_ribD"/>
    <property type="match status" value="1"/>
</dbReference>
<evidence type="ECO:0000256" key="14">
    <source>
        <dbReference type="PIRSR" id="PIRSR006769-1"/>
    </source>
</evidence>
<dbReference type="InterPro" id="IPR016192">
    <property type="entry name" value="APOBEC/CMP_deaminase_Zn-bd"/>
</dbReference>
<dbReference type="PIRSF" id="PIRSF006769">
    <property type="entry name" value="RibD"/>
    <property type="match status" value="1"/>
</dbReference>
<feature type="binding site" evidence="15">
    <location>
        <position position="211"/>
    </location>
    <ligand>
        <name>substrate</name>
    </ligand>
</feature>
<keyword evidence="10 13" id="KW-0521">NADP</keyword>
<dbReference type="EC" id="3.5.4.26" evidence="13"/>
<name>A0A1G8PPB9_9GAMM</name>
<dbReference type="PANTHER" id="PTHR38011">
    <property type="entry name" value="DIHYDROFOLATE REDUCTASE FAMILY PROTEIN (AFU_ORTHOLOGUE AFUA_8G06820)"/>
    <property type="match status" value="1"/>
</dbReference>
<dbReference type="InterPro" id="IPR024072">
    <property type="entry name" value="DHFR-like_dom_sf"/>
</dbReference>
<keyword evidence="7 13" id="KW-0479">Metal-binding</keyword>
<proteinExistence type="inferred from homology"/>
<evidence type="ECO:0000256" key="4">
    <source>
        <dbReference type="ARBA" id="ARBA00005259"/>
    </source>
</evidence>
<comment type="similarity">
    <text evidence="4 13">In the N-terminal section; belongs to the cytidine and deoxycytidylate deaminase family.</text>
</comment>
<comment type="pathway">
    <text evidence="2 13">Cofactor biosynthesis; riboflavin biosynthesis; 5-amino-6-(D-ribitylamino)uracil from GTP: step 2/4.</text>
</comment>
<dbReference type="NCBIfam" id="TIGR00227">
    <property type="entry name" value="ribD_Cterm"/>
    <property type="match status" value="1"/>
</dbReference>
<dbReference type="InterPro" id="IPR016193">
    <property type="entry name" value="Cytidine_deaminase-like"/>
</dbReference>
<dbReference type="Pfam" id="PF00383">
    <property type="entry name" value="dCMP_cyt_deam_1"/>
    <property type="match status" value="1"/>
</dbReference>
<dbReference type="InterPro" id="IPR002734">
    <property type="entry name" value="RibDG_C"/>
</dbReference>
<evidence type="ECO:0000256" key="2">
    <source>
        <dbReference type="ARBA" id="ARBA00004882"/>
    </source>
</evidence>
<feature type="binding site" evidence="15">
    <location>
        <position position="188"/>
    </location>
    <ligand>
        <name>substrate</name>
    </ligand>
</feature>